<dbReference type="InterPro" id="IPR050789">
    <property type="entry name" value="Diverse_Enzym_Activities"/>
</dbReference>
<comment type="caution">
    <text evidence="4">The sequence shown here is derived from an EMBL/GenBank/DDBJ whole genome shotgun (WGS) entry which is preliminary data.</text>
</comment>
<gene>
    <name evidence="4" type="ORF">CCMA1212_006357</name>
</gene>
<keyword evidence="4" id="KW-0808">Transferase</keyword>
<dbReference type="RefSeq" id="XP_073557895.1">
    <property type="nucleotide sequence ID" value="XM_073703582.1"/>
</dbReference>
<keyword evidence="5" id="KW-1185">Reference proteome</keyword>
<evidence type="ECO:0000259" key="3">
    <source>
        <dbReference type="Pfam" id="PF00144"/>
    </source>
</evidence>
<dbReference type="PANTHER" id="PTHR43283:SF17">
    <property type="entry name" value="(LOVD), PUTATIVE (AFU_ORTHOLOGUE AFUA_5G00920)-RELATED"/>
    <property type="match status" value="1"/>
</dbReference>
<name>A0ABY2H203_9HYPO</name>
<organism evidence="4 5">
    <name type="scientific">Trichoderma ghanense</name>
    <dbReference type="NCBI Taxonomy" id="65468"/>
    <lineage>
        <taxon>Eukaryota</taxon>
        <taxon>Fungi</taxon>
        <taxon>Dikarya</taxon>
        <taxon>Ascomycota</taxon>
        <taxon>Pezizomycotina</taxon>
        <taxon>Sordariomycetes</taxon>
        <taxon>Hypocreomycetidae</taxon>
        <taxon>Hypocreales</taxon>
        <taxon>Hypocreaceae</taxon>
        <taxon>Trichoderma</taxon>
    </lineage>
</organism>
<dbReference type="InterPro" id="IPR001466">
    <property type="entry name" value="Beta-lactam-related"/>
</dbReference>
<dbReference type="PANTHER" id="PTHR43283">
    <property type="entry name" value="BETA-LACTAMASE-RELATED"/>
    <property type="match status" value="1"/>
</dbReference>
<reference evidence="4 5" key="1">
    <citation type="submission" date="2018-01" db="EMBL/GenBank/DDBJ databases">
        <title>Genome characterization of the sugarcane-associated fungus Trichoderma ghanense CCMA-1212 and their application in lignocelulose bioconversion.</title>
        <authorList>
            <person name="Steindorff A.S."/>
            <person name="Mendes T.D."/>
            <person name="Vilela E.S.D."/>
            <person name="Rodrigues D.S."/>
            <person name="Formighieri E.F."/>
            <person name="Melo I.S."/>
            <person name="Favaro L.C.L."/>
        </authorList>
    </citation>
    <scope>NUCLEOTIDE SEQUENCE [LARGE SCALE GENOMIC DNA]</scope>
    <source>
        <strain evidence="4 5">CCMA-1212</strain>
    </source>
</reference>
<dbReference type="EMBL" id="PPTA01000008">
    <property type="protein sequence ID" value="TFB01694.1"/>
    <property type="molecule type" value="Genomic_DNA"/>
</dbReference>
<protein>
    <submittedName>
        <fullName evidence="4">Acyltransferase mlcH</fullName>
    </submittedName>
</protein>
<dbReference type="GO" id="GO:0016746">
    <property type="term" value="F:acyltransferase activity"/>
    <property type="evidence" value="ECO:0007669"/>
    <property type="project" value="UniProtKB-KW"/>
</dbReference>
<evidence type="ECO:0000256" key="1">
    <source>
        <dbReference type="ARBA" id="ARBA00009009"/>
    </source>
</evidence>
<sequence length="412" mass="44816">MEKLDALLRGAVADRGDAACKDKLLGAAFVVTNRRGKHRLHATGVVYSGSAGRIGFAADSPAFNGDTLTYGASITKLLSAACLTQLVEQGKMRLDSDVRQIVPEVRDMQILRGFTPKGEPMLEDNDRPITLKHLMVHTAGLRYDVADPDLRKWSEYVGRPIGKTIRLSKDGFNTPLLMRPGDGWMYGPAMDWAGVALETVTGRTLGEYMKQHLLDPLGMHDTGFRVDRLPHTAGRRAQVTLRDVDSGGLSAFDVAPVEPELDSAGAGIHTTAHDYARMLRAMLLLQAGSGPGVISGETARQDLFAPRLDERQRAVMEEFLYAPDRRGAFIPGVPDGIGLQYGLGGLLALGDVEGQRRRGSLSWSGAANSRWWIDPETGIAGVLMTAVFPFGDEVACRLYTELERAVYAELVK</sequence>
<dbReference type="InterPro" id="IPR012338">
    <property type="entry name" value="Beta-lactam/transpept-like"/>
</dbReference>
<accession>A0ABY2H203</accession>
<dbReference type="GeneID" id="300578032"/>
<keyword evidence="2" id="KW-0378">Hydrolase</keyword>
<evidence type="ECO:0000313" key="5">
    <source>
        <dbReference type="Proteomes" id="UP001642720"/>
    </source>
</evidence>
<comment type="similarity">
    <text evidence="1">Belongs to the class-A beta-lactamase family.</text>
</comment>
<proteinExistence type="inferred from homology"/>
<dbReference type="Proteomes" id="UP001642720">
    <property type="component" value="Unassembled WGS sequence"/>
</dbReference>
<keyword evidence="4" id="KW-0012">Acyltransferase</keyword>
<evidence type="ECO:0000256" key="2">
    <source>
        <dbReference type="ARBA" id="ARBA00022801"/>
    </source>
</evidence>
<evidence type="ECO:0000313" key="4">
    <source>
        <dbReference type="EMBL" id="TFB01694.1"/>
    </source>
</evidence>
<dbReference type="Pfam" id="PF00144">
    <property type="entry name" value="Beta-lactamase"/>
    <property type="match status" value="1"/>
</dbReference>
<dbReference type="SUPFAM" id="SSF56601">
    <property type="entry name" value="beta-lactamase/transpeptidase-like"/>
    <property type="match status" value="1"/>
</dbReference>
<feature type="domain" description="Beta-lactamase-related" evidence="3">
    <location>
        <begin position="21"/>
        <end position="392"/>
    </location>
</feature>
<dbReference type="Gene3D" id="3.40.710.10">
    <property type="entry name" value="DD-peptidase/beta-lactamase superfamily"/>
    <property type="match status" value="1"/>
</dbReference>